<dbReference type="RefSeq" id="WP_188848463.1">
    <property type="nucleotide sequence ID" value="NZ_BMJJ01000001.1"/>
</dbReference>
<sequence length="323" mass="34978">MMRVRPFRLAFLIACLLGPTLPAAALTAVPPGNSHAEQPGVPAASARRTAAMKVTFERKYEKIRDLIAGNAELRGKIDKAARAYGIDAIHIVAALVGEHTYNVDALDRLQTYYVKALSYLSSGVEFAHDGESITDFVARPEFSACRDSGSDETLWSCRETVFDRAFRGKTVGGRSYPDDRFGAVFFQPFYAGQTFGLGQINPLTALGVSDTVHRVSGYPELSADKAPEVYQAIMDPDRSLAYMAATIKGAISAYRDIAGMDISGNPGITATLYNVGSARARASALAAENRRRAAAGEPPKLPEENYYGWLANDKLDELQAAIR</sequence>
<keyword evidence="3" id="KW-1185">Reference proteome</keyword>
<name>A0A916V0Y4_9HYPH</name>
<evidence type="ECO:0000313" key="2">
    <source>
        <dbReference type="EMBL" id="GGD02059.1"/>
    </source>
</evidence>
<reference evidence="2" key="2">
    <citation type="submission" date="2020-09" db="EMBL/GenBank/DDBJ databases">
        <authorList>
            <person name="Sun Q."/>
            <person name="Zhou Y."/>
        </authorList>
    </citation>
    <scope>NUCLEOTIDE SEQUENCE</scope>
    <source>
        <strain evidence="2">CGMCC 1.15493</strain>
    </source>
</reference>
<dbReference type="InterPro" id="IPR009842">
    <property type="entry name" value="DUF1402"/>
</dbReference>
<dbReference type="Pfam" id="PF07182">
    <property type="entry name" value="DUF1402"/>
    <property type="match status" value="1"/>
</dbReference>
<feature type="chain" id="PRO_5037066357" description="DUF1402 family protein" evidence="1">
    <location>
        <begin position="25"/>
        <end position="323"/>
    </location>
</feature>
<organism evidence="2 3">
    <name type="scientific">Aureimonas glaciei</name>
    <dbReference type="NCBI Taxonomy" id="1776957"/>
    <lineage>
        <taxon>Bacteria</taxon>
        <taxon>Pseudomonadati</taxon>
        <taxon>Pseudomonadota</taxon>
        <taxon>Alphaproteobacteria</taxon>
        <taxon>Hyphomicrobiales</taxon>
        <taxon>Aurantimonadaceae</taxon>
        <taxon>Aureimonas</taxon>
    </lineage>
</organism>
<evidence type="ECO:0008006" key="4">
    <source>
        <dbReference type="Google" id="ProtNLM"/>
    </source>
</evidence>
<evidence type="ECO:0000313" key="3">
    <source>
        <dbReference type="Proteomes" id="UP000613160"/>
    </source>
</evidence>
<feature type="signal peptide" evidence="1">
    <location>
        <begin position="1"/>
        <end position="24"/>
    </location>
</feature>
<comment type="caution">
    <text evidence="2">The sequence shown here is derived from an EMBL/GenBank/DDBJ whole genome shotgun (WGS) entry which is preliminary data.</text>
</comment>
<gene>
    <name evidence="2" type="ORF">GCM10011335_00800</name>
</gene>
<proteinExistence type="predicted"/>
<keyword evidence="1" id="KW-0732">Signal</keyword>
<dbReference type="AlphaFoldDB" id="A0A916V0Y4"/>
<dbReference type="EMBL" id="BMJJ01000001">
    <property type="protein sequence ID" value="GGD02059.1"/>
    <property type="molecule type" value="Genomic_DNA"/>
</dbReference>
<evidence type="ECO:0000256" key="1">
    <source>
        <dbReference type="SAM" id="SignalP"/>
    </source>
</evidence>
<accession>A0A916V0Y4</accession>
<dbReference type="Proteomes" id="UP000613160">
    <property type="component" value="Unassembled WGS sequence"/>
</dbReference>
<protein>
    <recommendedName>
        <fullName evidence="4">DUF1402 family protein</fullName>
    </recommendedName>
</protein>
<reference evidence="2" key="1">
    <citation type="journal article" date="2014" name="Int. J. Syst. Evol. Microbiol.">
        <title>Complete genome sequence of Corynebacterium casei LMG S-19264T (=DSM 44701T), isolated from a smear-ripened cheese.</title>
        <authorList>
            <consortium name="US DOE Joint Genome Institute (JGI-PGF)"/>
            <person name="Walter F."/>
            <person name="Albersmeier A."/>
            <person name="Kalinowski J."/>
            <person name="Ruckert C."/>
        </authorList>
    </citation>
    <scope>NUCLEOTIDE SEQUENCE</scope>
    <source>
        <strain evidence="2">CGMCC 1.15493</strain>
    </source>
</reference>